<feature type="domain" description="Peptidoglycan recognition protein family" evidence="6">
    <location>
        <begin position="16"/>
        <end position="170"/>
    </location>
</feature>
<dbReference type="GO" id="GO:0009253">
    <property type="term" value="P:peptidoglycan catabolic process"/>
    <property type="evidence" value="ECO:0007669"/>
    <property type="project" value="InterPro"/>
</dbReference>
<dbReference type="Gene3D" id="2.130.10.130">
    <property type="entry name" value="Integrin alpha, N-terminal"/>
    <property type="match status" value="3"/>
</dbReference>
<evidence type="ECO:0008006" key="9">
    <source>
        <dbReference type="Google" id="ProtNLM"/>
    </source>
</evidence>
<dbReference type="Pfam" id="PF01839">
    <property type="entry name" value="FG-GAP"/>
    <property type="match status" value="4"/>
</dbReference>
<dbReference type="CDD" id="cd06583">
    <property type="entry name" value="PGRP"/>
    <property type="match status" value="1"/>
</dbReference>
<dbReference type="Pfam" id="PF13517">
    <property type="entry name" value="FG-GAP_3"/>
    <property type="match status" value="1"/>
</dbReference>
<dbReference type="SMART" id="SM00701">
    <property type="entry name" value="PGRP"/>
    <property type="match status" value="1"/>
</dbReference>
<dbReference type="PANTHER" id="PTHR11022:SF41">
    <property type="entry name" value="PEPTIDOGLYCAN-RECOGNITION PROTEIN LC-RELATED"/>
    <property type="match status" value="1"/>
</dbReference>
<dbReference type="SUPFAM" id="SSF69318">
    <property type="entry name" value="Integrin alpha N-terminal domain"/>
    <property type="match status" value="1"/>
</dbReference>
<dbReference type="SMART" id="SM00191">
    <property type="entry name" value="Int_alpha"/>
    <property type="match status" value="6"/>
</dbReference>
<feature type="non-terminal residue" evidence="7">
    <location>
        <position position="1"/>
    </location>
</feature>
<evidence type="ECO:0000256" key="4">
    <source>
        <dbReference type="ARBA" id="ARBA00023180"/>
    </source>
</evidence>
<dbReference type="EMBL" id="JAAAHS010000096">
    <property type="protein sequence ID" value="NBE52699.1"/>
    <property type="molecule type" value="Genomic_DNA"/>
</dbReference>
<sequence length="662" mass="66229">PTPTVPTAPPSTVQRPPIIGRAAWGADESKVEDPAEYIDKIQAVFVHHTVGANNYSCAESGSLVRGIMTYHVDVEGWNDLGYNFLVDKCGQIFEGRGGGADLPVKGAHTYGYNSYSTGIAFLGDFEGTATSPAGRPTRAALESASRVAAWKLGQYGGDPNGKVTLQQILTKSDGTEYNGVLKEFNVVSGHKDGFATVCPGKNLYPKLTEIRRYAASAGRDSAVPTADLNRDGIADLVAGTPRASGGVGTLTVVPGGLEGPVASAKKTVTQSGPGVPGASESGDNFGAATAWGDINGDGYADLAIGAPGEDDTSGHADRGAVTVLYGPGLDTGTSFTTDEGDPATGAKFGSAVTVGDFNADGKADVFAAATGTGGTWQSRTGEASGTGGDLTSAAGALTYAAAASGDFNRDGYADVALNYRDQSGVGRVVWFKGGRSGLSKVGALSVQGGRSVAAGDFNGNGYDDLVIGQPYTAESGAYAGGQLTTVPGSGTGLTTTGSRTVHQDTSGVPGAAEAGDALGWSVAAGDVNADGYTDVLAGAPNEDVTRDATARKDAGTSLLLLGTSTGISGTGTVAFTQDTTGITGATEAGDRLGSAVVLHDLSGYGRADLAIGVDGEDAGNGTVLQLDSGSKGVSTTTGVYYGAPQLGTPAGAHLGESLTPSN</sequence>
<comment type="similarity">
    <text evidence="1">Belongs to the N-acetylmuramoyl-L-alanine amidase 2 family.</text>
</comment>
<dbReference type="GO" id="GO:0008270">
    <property type="term" value="F:zinc ion binding"/>
    <property type="evidence" value="ECO:0007669"/>
    <property type="project" value="InterPro"/>
</dbReference>
<accession>A0A964UP18</accession>
<organism evidence="7 8">
    <name type="scientific">Streptomyces boluensis</name>
    <dbReference type="NCBI Taxonomy" id="1775135"/>
    <lineage>
        <taxon>Bacteria</taxon>
        <taxon>Bacillati</taxon>
        <taxon>Actinomycetota</taxon>
        <taxon>Actinomycetes</taxon>
        <taxon>Kitasatosporales</taxon>
        <taxon>Streptomycetaceae</taxon>
        <taxon>Streptomyces</taxon>
    </lineage>
</organism>
<dbReference type="InterPro" id="IPR015510">
    <property type="entry name" value="PGRP"/>
</dbReference>
<evidence type="ECO:0000313" key="8">
    <source>
        <dbReference type="Proteomes" id="UP000598297"/>
    </source>
</evidence>
<dbReference type="AlphaFoldDB" id="A0A964UP18"/>
<proteinExistence type="inferred from homology"/>
<dbReference type="Proteomes" id="UP000598297">
    <property type="component" value="Unassembled WGS sequence"/>
</dbReference>
<dbReference type="Pfam" id="PF01510">
    <property type="entry name" value="Amidase_2"/>
    <property type="match status" value="1"/>
</dbReference>
<dbReference type="InterPro" id="IPR028994">
    <property type="entry name" value="Integrin_alpha_N"/>
</dbReference>
<gene>
    <name evidence="7" type="ORF">GUY60_14935</name>
</gene>
<dbReference type="InterPro" id="IPR036505">
    <property type="entry name" value="Amidase/PGRP_sf"/>
</dbReference>
<reference evidence="7" key="1">
    <citation type="submission" date="2020-01" db="EMBL/GenBank/DDBJ databases">
        <title>Whole-genome analyses of novel actinobacteria.</title>
        <authorList>
            <person name="Sahin N."/>
        </authorList>
    </citation>
    <scope>NUCLEOTIDE SEQUENCE</scope>
    <source>
        <strain evidence="7">YC537</strain>
    </source>
</reference>
<keyword evidence="8" id="KW-1185">Reference proteome</keyword>
<evidence type="ECO:0000259" key="5">
    <source>
        <dbReference type="SMART" id="SM00644"/>
    </source>
</evidence>
<evidence type="ECO:0000259" key="6">
    <source>
        <dbReference type="SMART" id="SM00701"/>
    </source>
</evidence>
<dbReference type="OrthoDB" id="514320at2"/>
<dbReference type="Gene3D" id="3.40.80.10">
    <property type="entry name" value="Peptidoglycan recognition protein-like"/>
    <property type="match status" value="1"/>
</dbReference>
<dbReference type="RefSeq" id="WP_161697871.1">
    <property type="nucleotide sequence ID" value="NZ_JAAAHS010000096.1"/>
</dbReference>
<keyword evidence="2" id="KW-0732">Signal</keyword>
<dbReference type="InterPro" id="IPR013517">
    <property type="entry name" value="FG-GAP"/>
</dbReference>
<keyword evidence="4" id="KW-0325">Glycoprotein</keyword>
<dbReference type="GO" id="GO:0008745">
    <property type="term" value="F:N-acetylmuramoyl-L-alanine amidase activity"/>
    <property type="evidence" value="ECO:0007669"/>
    <property type="project" value="InterPro"/>
</dbReference>
<dbReference type="SMART" id="SM00644">
    <property type="entry name" value="Ami_2"/>
    <property type="match status" value="1"/>
</dbReference>
<evidence type="ECO:0000256" key="1">
    <source>
        <dbReference type="ARBA" id="ARBA00007553"/>
    </source>
</evidence>
<evidence type="ECO:0000256" key="3">
    <source>
        <dbReference type="ARBA" id="ARBA00022737"/>
    </source>
</evidence>
<comment type="caution">
    <text evidence="7">The sequence shown here is derived from an EMBL/GenBank/DDBJ whole genome shotgun (WGS) entry which is preliminary data.</text>
</comment>
<evidence type="ECO:0000313" key="7">
    <source>
        <dbReference type="EMBL" id="NBE52699.1"/>
    </source>
</evidence>
<evidence type="ECO:0000256" key="2">
    <source>
        <dbReference type="ARBA" id="ARBA00022729"/>
    </source>
</evidence>
<dbReference type="PANTHER" id="PTHR11022">
    <property type="entry name" value="PEPTIDOGLYCAN RECOGNITION PROTEIN"/>
    <property type="match status" value="1"/>
</dbReference>
<keyword evidence="3" id="KW-0677">Repeat</keyword>
<name>A0A964UP18_9ACTN</name>
<feature type="domain" description="N-acetylmuramoyl-L-alanine amidase" evidence="5">
    <location>
        <begin position="29"/>
        <end position="200"/>
    </location>
</feature>
<dbReference type="SUPFAM" id="SSF55846">
    <property type="entry name" value="N-acetylmuramoyl-L-alanine amidase-like"/>
    <property type="match status" value="1"/>
</dbReference>
<protein>
    <recommendedName>
        <fullName evidence="9">Peptidoglycan recognition protein family domain-containing protein</fullName>
    </recommendedName>
</protein>
<dbReference type="InterPro" id="IPR002502">
    <property type="entry name" value="Amidase_domain"/>
</dbReference>
<dbReference type="PROSITE" id="PS51470">
    <property type="entry name" value="FG_GAP"/>
    <property type="match status" value="3"/>
</dbReference>
<dbReference type="InterPro" id="IPR006619">
    <property type="entry name" value="PGRP_domain_met/bac"/>
</dbReference>
<dbReference type="InterPro" id="IPR013519">
    <property type="entry name" value="Int_alpha_beta-p"/>
</dbReference>